<evidence type="ECO:0000256" key="4">
    <source>
        <dbReference type="ARBA" id="ARBA00022603"/>
    </source>
</evidence>
<dbReference type="InterPro" id="IPR014777">
    <property type="entry name" value="4pyrrole_Mease_sub1"/>
</dbReference>
<gene>
    <name evidence="13" type="primary">cobA</name>
    <name evidence="13" type="ORF">HYY20_01530</name>
</gene>
<dbReference type="PANTHER" id="PTHR45790:SF3">
    <property type="entry name" value="S-ADENOSYL-L-METHIONINE-DEPENDENT UROPORPHYRINOGEN III METHYLTRANSFERASE, CHLOROPLASTIC"/>
    <property type="match status" value="1"/>
</dbReference>
<keyword evidence="5 10" id="KW-0808">Transferase</keyword>
<dbReference type="EC" id="2.1.1.107" evidence="2"/>
<evidence type="ECO:0000313" key="14">
    <source>
        <dbReference type="Proteomes" id="UP000769766"/>
    </source>
</evidence>
<dbReference type="Pfam" id="PF02602">
    <property type="entry name" value="HEM4"/>
    <property type="match status" value="1"/>
</dbReference>
<dbReference type="Gene3D" id="3.40.1010.10">
    <property type="entry name" value="Cobalt-precorrin-4 Transmethylase, Domain 1"/>
    <property type="match status" value="1"/>
</dbReference>
<dbReference type="CDD" id="cd06578">
    <property type="entry name" value="HemD"/>
    <property type="match status" value="1"/>
</dbReference>
<evidence type="ECO:0000259" key="12">
    <source>
        <dbReference type="Pfam" id="PF02602"/>
    </source>
</evidence>
<dbReference type="InterPro" id="IPR006366">
    <property type="entry name" value="CobA/CysG_C"/>
</dbReference>
<dbReference type="GO" id="GO:0004852">
    <property type="term" value="F:uroporphyrinogen-III synthase activity"/>
    <property type="evidence" value="ECO:0007669"/>
    <property type="project" value="InterPro"/>
</dbReference>
<dbReference type="PROSITE" id="PS00840">
    <property type="entry name" value="SUMT_2"/>
    <property type="match status" value="1"/>
</dbReference>
<evidence type="ECO:0000256" key="3">
    <source>
        <dbReference type="ARBA" id="ARBA00022573"/>
    </source>
</evidence>
<dbReference type="AlphaFoldDB" id="A0A932CLH2"/>
<comment type="pathway">
    <text evidence="8">Porphyrin-containing compound metabolism; siroheme biosynthesis; precorrin-2 from uroporphyrinogen III: step 1/1.</text>
</comment>
<dbReference type="Proteomes" id="UP000769766">
    <property type="component" value="Unassembled WGS sequence"/>
</dbReference>
<evidence type="ECO:0000256" key="8">
    <source>
        <dbReference type="ARBA" id="ARBA00025705"/>
    </source>
</evidence>
<dbReference type="NCBIfam" id="NF004790">
    <property type="entry name" value="PRK06136.1"/>
    <property type="match status" value="1"/>
</dbReference>
<dbReference type="GO" id="GO:0009236">
    <property type="term" value="P:cobalamin biosynthetic process"/>
    <property type="evidence" value="ECO:0007669"/>
    <property type="project" value="UniProtKB-KW"/>
</dbReference>
<keyword evidence="6" id="KW-0949">S-adenosyl-L-methionine</keyword>
<dbReference type="InterPro" id="IPR050161">
    <property type="entry name" value="Siro_Cobalamin_biosynth"/>
</dbReference>
<dbReference type="PANTHER" id="PTHR45790">
    <property type="entry name" value="SIROHEME SYNTHASE-RELATED"/>
    <property type="match status" value="1"/>
</dbReference>
<dbReference type="SUPFAM" id="SSF53790">
    <property type="entry name" value="Tetrapyrrole methylase"/>
    <property type="match status" value="1"/>
</dbReference>
<accession>A0A932CLH2</accession>
<evidence type="ECO:0000256" key="9">
    <source>
        <dbReference type="ARBA" id="ARBA00060548"/>
    </source>
</evidence>
<dbReference type="Gene3D" id="3.30.950.10">
    <property type="entry name" value="Methyltransferase, Cobalt-precorrin-4 Transmethylase, Domain 2"/>
    <property type="match status" value="1"/>
</dbReference>
<feature type="domain" description="Tetrapyrrole biosynthesis uroporphyrinogen III synthase" evidence="12">
    <location>
        <begin position="273"/>
        <end position="503"/>
    </location>
</feature>
<reference evidence="13" key="1">
    <citation type="submission" date="2020-07" db="EMBL/GenBank/DDBJ databases">
        <title>Huge and variable diversity of episymbiotic CPR bacteria and DPANN archaea in groundwater ecosystems.</title>
        <authorList>
            <person name="He C.Y."/>
            <person name="Keren R."/>
            <person name="Whittaker M."/>
            <person name="Farag I.F."/>
            <person name="Doudna J."/>
            <person name="Cate J.H.D."/>
            <person name="Banfield J.F."/>
        </authorList>
    </citation>
    <scope>NUCLEOTIDE SEQUENCE</scope>
    <source>
        <strain evidence="13">NC_groundwater_672_Ag_B-0.1um_62_36</strain>
    </source>
</reference>
<dbReference type="InterPro" id="IPR003043">
    <property type="entry name" value="Uropor_MeTrfase_CS"/>
</dbReference>
<dbReference type="NCBIfam" id="TIGR01469">
    <property type="entry name" value="cobA_cysG_Cterm"/>
    <property type="match status" value="1"/>
</dbReference>
<evidence type="ECO:0000256" key="6">
    <source>
        <dbReference type="ARBA" id="ARBA00022691"/>
    </source>
</evidence>
<dbReference type="CDD" id="cd11642">
    <property type="entry name" value="SUMT"/>
    <property type="match status" value="1"/>
</dbReference>
<dbReference type="SUPFAM" id="SSF69618">
    <property type="entry name" value="HemD-like"/>
    <property type="match status" value="1"/>
</dbReference>
<comment type="similarity">
    <text evidence="1 10">Belongs to the precorrin methyltransferase family.</text>
</comment>
<feature type="domain" description="Tetrapyrrole methylase" evidence="11">
    <location>
        <begin position="10"/>
        <end position="222"/>
    </location>
</feature>
<dbReference type="InterPro" id="IPR036108">
    <property type="entry name" value="4pyrrol_syn_uPrphyn_synt_sf"/>
</dbReference>
<protein>
    <recommendedName>
        <fullName evidence="2">uroporphyrinogen-III C-methyltransferase</fullName>
        <ecNumber evidence="2">2.1.1.107</ecNumber>
    </recommendedName>
</protein>
<dbReference type="Pfam" id="PF00590">
    <property type="entry name" value="TP_methylase"/>
    <property type="match status" value="1"/>
</dbReference>
<dbReference type="GO" id="GO:0032259">
    <property type="term" value="P:methylation"/>
    <property type="evidence" value="ECO:0007669"/>
    <property type="project" value="UniProtKB-KW"/>
</dbReference>
<dbReference type="PROSITE" id="PS00839">
    <property type="entry name" value="SUMT_1"/>
    <property type="match status" value="1"/>
</dbReference>
<evidence type="ECO:0000256" key="7">
    <source>
        <dbReference type="ARBA" id="ARBA00023244"/>
    </source>
</evidence>
<organism evidence="13 14">
    <name type="scientific">Tectimicrobiota bacterium</name>
    <dbReference type="NCBI Taxonomy" id="2528274"/>
    <lineage>
        <taxon>Bacteria</taxon>
        <taxon>Pseudomonadati</taxon>
        <taxon>Nitrospinota/Tectimicrobiota group</taxon>
        <taxon>Candidatus Tectimicrobiota</taxon>
    </lineage>
</organism>
<evidence type="ECO:0000256" key="10">
    <source>
        <dbReference type="RuleBase" id="RU003960"/>
    </source>
</evidence>
<keyword evidence="7" id="KW-0627">Porphyrin biosynthesis</keyword>
<dbReference type="InterPro" id="IPR003754">
    <property type="entry name" value="4pyrrol_synth_uPrphyn_synth"/>
</dbReference>
<evidence type="ECO:0000259" key="11">
    <source>
        <dbReference type="Pfam" id="PF00590"/>
    </source>
</evidence>
<dbReference type="GO" id="GO:0019354">
    <property type="term" value="P:siroheme biosynthetic process"/>
    <property type="evidence" value="ECO:0007669"/>
    <property type="project" value="InterPro"/>
</dbReference>
<dbReference type="FunFam" id="3.40.50.10090:FF:000001">
    <property type="entry name" value="Bifunctional uroporphyrinogen-III C-methyltransferase/uroporphyrinogen-III synthase"/>
    <property type="match status" value="1"/>
</dbReference>
<comment type="caution">
    <text evidence="13">The sequence shown here is derived from an EMBL/GenBank/DDBJ whole genome shotgun (WGS) entry which is preliminary data.</text>
</comment>
<dbReference type="InterPro" id="IPR014776">
    <property type="entry name" value="4pyrrole_Mease_sub2"/>
</dbReference>
<dbReference type="FunFam" id="3.40.1010.10:FF:000001">
    <property type="entry name" value="Siroheme synthase"/>
    <property type="match status" value="1"/>
</dbReference>
<evidence type="ECO:0000256" key="5">
    <source>
        <dbReference type="ARBA" id="ARBA00022679"/>
    </source>
</evidence>
<dbReference type="Gene3D" id="3.40.50.10090">
    <property type="match status" value="2"/>
</dbReference>
<evidence type="ECO:0000256" key="1">
    <source>
        <dbReference type="ARBA" id="ARBA00005879"/>
    </source>
</evidence>
<dbReference type="InterPro" id="IPR000878">
    <property type="entry name" value="4pyrrol_Mease"/>
</dbReference>
<sequence length="512" mass="55824">MVKAVERKGKVYLVGAGPGDPRLVTLKGIECLREAEVVVYDHLASEELLSYAPAEAERIYAGKEGGLHTLSQGEINALILQRAQEGRVVVRLKGGDPFIFGRGGEEGEELAAAGITIEVVPGITSAIAVPAYAGIPVTHRDHTSTIAIITGHEDPTKESSRIQWDKISTGIGTLVFLMGVGNLPHIVEQLIQHGRSPQTPVAVIRWGTTAQQETVVGTLETIVDHVRERQLAPPAITVVGEVVQLRERLNWFERLPLFGRRVVVTRSREQASDLSRRLRRYGAEVLEVPSIQIVPPPSWEEMDRAIASLGHYHWVIFTSANGVRHFFARLLASGKDARALSGLQVCAIGPATAEELQRFGISPDRIPGEYRAEGILEALGGEALAGKRVLLPRAAEAREILPEELRKRGAQVDVVAAYYTVSPGGQPSRLVEMLEHQEVHLVTFTSSSTVRNFVELLPPDRLPALLAGVQVACIGPITARTARELGLETQIMPQRYTIPDLVEAIVEHLRPA</sequence>
<dbReference type="FunFam" id="3.30.950.10:FF:000001">
    <property type="entry name" value="Siroheme synthase"/>
    <property type="match status" value="1"/>
</dbReference>
<keyword evidence="4 10" id="KW-0489">Methyltransferase</keyword>
<evidence type="ECO:0000256" key="2">
    <source>
        <dbReference type="ARBA" id="ARBA00012162"/>
    </source>
</evidence>
<dbReference type="InterPro" id="IPR035996">
    <property type="entry name" value="4pyrrol_Methylase_sf"/>
</dbReference>
<name>A0A932CLH2_UNCTE</name>
<comment type="pathway">
    <text evidence="9">Cofactor biosynthesis; adenosylcobalamin biosynthesis; precorrin-2 from uroporphyrinogen III: step 1/1.</text>
</comment>
<keyword evidence="3" id="KW-0169">Cobalamin biosynthesis</keyword>
<proteinExistence type="inferred from homology"/>
<evidence type="ECO:0000313" key="13">
    <source>
        <dbReference type="EMBL" id="MBI2875543.1"/>
    </source>
</evidence>
<dbReference type="EMBL" id="JACPRF010000044">
    <property type="protein sequence ID" value="MBI2875543.1"/>
    <property type="molecule type" value="Genomic_DNA"/>
</dbReference>
<dbReference type="GO" id="GO:0004851">
    <property type="term" value="F:uroporphyrin-III C-methyltransferase activity"/>
    <property type="evidence" value="ECO:0007669"/>
    <property type="project" value="UniProtKB-EC"/>
</dbReference>